<feature type="domain" description="Peptidase S11 D-Ala-D-Ala carboxypeptidase A C-terminal" evidence="17">
    <location>
        <begin position="280"/>
        <end position="371"/>
    </location>
</feature>
<keyword evidence="11" id="KW-0961">Cell wall biogenesis/degradation</keyword>
<reference evidence="18 19" key="1">
    <citation type="submission" date="2019-02" db="EMBL/GenBank/DDBJ databases">
        <title>Prokaryotic population dynamics and viral predation in marine succession experiment using metagenomics: the confinement effect.</title>
        <authorList>
            <person name="Haro-Moreno J.M."/>
            <person name="Rodriguez-Valera F."/>
            <person name="Lopez-Perez M."/>
        </authorList>
    </citation>
    <scope>NUCLEOTIDE SEQUENCE [LARGE SCALE GENOMIC DNA]</scope>
    <source>
        <strain evidence="18">MED-G170</strain>
    </source>
</reference>
<evidence type="ECO:0000256" key="12">
    <source>
        <dbReference type="ARBA" id="ARBA00034000"/>
    </source>
</evidence>
<dbReference type="Pfam" id="PF00768">
    <property type="entry name" value="Peptidase_S11"/>
    <property type="match status" value="1"/>
</dbReference>
<evidence type="ECO:0000256" key="3">
    <source>
        <dbReference type="ARBA" id="ARBA00007164"/>
    </source>
</evidence>
<evidence type="ECO:0000256" key="4">
    <source>
        <dbReference type="ARBA" id="ARBA00012448"/>
    </source>
</evidence>
<dbReference type="UniPathway" id="UPA00219"/>
<dbReference type="InterPro" id="IPR015956">
    <property type="entry name" value="Peniciliin-bd_prot_C_sf"/>
</dbReference>
<dbReference type="PANTHER" id="PTHR21581">
    <property type="entry name" value="D-ALANYL-D-ALANINE CARBOXYPEPTIDASE"/>
    <property type="match status" value="1"/>
</dbReference>
<comment type="caution">
    <text evidence="18">The sequence shown here is derived from an EMBL/GenBank/DDBJ whole genome shotgun (WGS) entry which is preliminary data.</text>
</comment>
<dbReference type="InterPro" id="IPR001967">
    <property type="entry name" value="Peptidase_S11_N"/>
</dbReference>
<proteinExistence type="inferred from homology"/>
<dbReference type="SUPFAM" id="SSF56601">
    <property type="entry name" value="beta-lactamase/transpeptidase-like"/>
    <property type="match status" value="1"/>
</dbReference>
<evidence type="ECO:0000313" key="18">
    <source>
        <dbReference type="EMBL" id="RZO20664.1"/>
    </source>
</evidence>
<dbReference type="Proteomes" id="UP000315889">
    <property type="component" value="Unassembled WGS sequence"/>
</dbReference>
<gene>
    <name evidence="18" type="ORF">EVB03_02840</name>
</gene>
<feature type="active site" evidence="13">
    <location>
        <position position="128"/>
    </location>
</feature>
<dbReference type="GO" id="GO:0008360">
    <property type="term" value="P:regulation of cell shape"/>
    <property type="evidence" value="ECO:0007669"/>
    <property type="project" value="UniProtKB-KW"/>
</dbReference>
<accession>A0A520MHG9</accession>
<evidence type="ECO:0000256" key="1">
    <source>
        <dbReference type="ARBA" id="ARBA00003217"/>
    </source>
</evidence>
<dbReference type="SUPFAM" id="SSF69189">
    <property type="entry name" value="Penicillin-binding protein associated domain"/>
    <property type="match status" value="1"/>
</dbReference>
<evidence type="ECO:0000259" key="17">
    <source>
        <dbReference type="SMART" id="SM00936"/>
    </source>
</evidence>
<dbReference type="PANTHER" id="PTHR21581:SF6">
    <property type="entry name" value="TRAFFICKING PROTEIN PARTICLE COMPLEX SUBUNIT 12"/>
    <property type="match status" value="1"/>
</dbReference>
<evidence type="ECO:0000256" key="7">
    <source>
        <dbReference type="ARBA" id="ARBA00022729"/>
    </source>
</evidence>
<dbReference type="PRINTS" id="PR00725">
    <property type="entry name" value="DADACBPTASE1"/>
</dbReference>
<dbReference type="InterPro" id="IPR012338">
    <property type="entry name" value="Beta-lactam/transpept-like"/>
</dbReference>
<evidence type="ECO:0000256" key="16">
    <source>
        <dbReference type="SAM" id="SignalP"/>
    </source>
</evidence>
<comment type="similarity">
    <text evidence="3 15">Belongs to the peptidase S11 family.</text>
</comment>
<dbReference type="GO" id="GO:0071555">
    <property type="term" value="P:cell wall organization"/>
    <property type="evidence" value="ECO:0007669"/>
    <property type="project" value="UniProtKB-KW"/>
</dbReference>
<dbReference type="EC" id="3.4.16.4" evidence="4"/>
<evidence type="ECO:0000256" key="2">
    <source>
        <dbReference type="ARBA" id="ARBA00004752"/>
    </source>
</evidence>
<evidence type="ECO:0000313" key="19">
    <source>
        <dbReference type="Proteomes" id="UP000315889"/>
    </source>
</evidence>
<feature type="active site" description="Proton acceptor" evidence="13">
    <location>
        <position position="66"/>
    </location>
</feature>
<keyword evidence="7 16" id="KW-0732">Signal</keyword>
<evidence type="ECO:0000256" key="10">
    <source>
        <dbReference type="ARBA" id="ARBA00022984"/>
    </source>
</evidence>
<sequence length="391" mass="43286">MAKKWLILAVLLSLSVATATPSYAQKMRPAEPEIAAKAWILVDANTGKVILERNADDQLPPASLAKMMTTYLVSNEISANRLKEEDEVLISDNAWVLGGAKTDGSTMFLSPRTRVSVIDLMHGVIIQSGNDAAIALAEHVAGGEAAFADLMNQQADMLGMENTEYMNATGLPAEGMFTSARDLSTIARAIIQDHPQYYKIYAKKYFQHNNINQPNRNRLLWRDKSVDGLKTGKTNEAGYCLVTSAKRRDMRLISVVLGANNDESRARESQRLLSYGFRYFDTKKVYTAGEILKSNAKLWYGAEEYLNLTITEDVVLTFPRGSEKDLQANILVNEIIKAPISSGQELGHLQVQLDGETLIDIPLVADKDIPKSGLFAQLVDWIILLFTELLS</sequence>
<evidence type="ECO:0000256" key="15">
    <source>
        <dbReference type="RuleBase" id="RU004016"/>
    </source>
</evidence>
<dbReference type="InterPro" id="IPR012907">
    <property type="entry name" value="Peptidase_S11_C"/>
</dbReference>
<evidence type="ECO:0000256" key="14">
    <source>
        <dbReference type="PIRSR" id="PIRSR618044-2"/>
    </source>
</evidence>
<keyword evidence="9" id="KW-0133">Cell shape</keyword>
<dbReference type="Gene3D" id="3.40.710.10">
    <property type="entry name" value="DD-peptidase/beta-lactamase superfamily"/>
    <property type="match status" value="1"/>
</dbReference>
<feature type="chain" id="PRO_5022083171" description="serine-type D-Ala-D-Ala carboxypeptidase" evidence="16">
    <location>
        <begin position="25"/>
        <end position="391"/>
    </location>
</feature>
<comment type="function">
    <text evidence="1">Removes C-terminal D-alanyl residues from sugar-peptide cell wall precursors.</text>
</comment>
<evidence type="ECO:0000256" key="13">
    <source>
        <dbReference type="PIRSR" id="PIRSR618044-1"/>
    </source>
</evidence>
<feature type="active site" description="Acyl-ester intermediate" evidence="13">
    <location>
        <position position="63"/>
    </location>
</feature>
<dbReference type="InterPro" id="IPR018044">
    <property type="entry name" value="Peptidase_S11"/>
</dbReference>
<organism evidence="18 19">
    <name type="scientific">SAR92 clade bacterium</name>
    <dbReference type="NCBI Taxonomy" id="2315479"/>
    <lineage>
        <taxon>Bacteria</taxon>
        <taxon>Pseudomonadati</taxon>
        <taxon>Pseudomonadota</taxon>
        <taxon>Gammaproteobacteria</taxon>
        <taxon>Cellvibrionales</taxon>
        <taxon>Porticoccaceae</taxon>
        <taxon>SAR92 clade</taxon>
    </lineage>
</organism>
<keyword evidence="6" id="KW-0645">Protease</keyword>
<feature type="binding site" evidence="14">
    <location>
        <position position="230"/>
    </location>
    <ligand>
        <name>substrate</name>
    </ligand>
</feature>
<dbReference type="EMBL" id="SHBP01000003">
    <property type="protein sequence ID" value="RZO20664.1"/>
    <property type="molecule type" value="Genomic_DNA"/>
</dbReference>
<evidence type="ECO:0000256" key="6">
    <source>
        <dbReference type="ARBA" id="ARBA00022670"/>
    </source>
</evidence>
<dbReference type="GO" id="GO:0006508">
    <property type="term" value="P:proteolysis"/>
    <property type="evidence" value="ECO:0007669"/>
    <property type="project" value="UniProtKB-KW"/>
</dbReference>
<keyword evidence="10" id="KW-0573">Peptidoglycan synthesis</keyword>
<dbReference type="Gene3D" id="2.60.410.10">
    <property type="entry name" value="D-Ala-D-Ala carboxypeptidase, C-terminal domain"/>
    <property type="match status" value="1"/>
</dbReference>
<dbReference type="GO" id="GO:0009252">
    <property type="term" value="P:peptidoglycan biosynthetic process"/>
    <property type="evidence" value="ECO:0007669"/>
    <property type="project" value="UniProtKB-UniPathway"/>
</dbReference>
<protein>
    <recommendedName>
        <fullName evidence="4">serine-type D-Ala-D-Ala carboxypeptidase</fullName>
        <ecNumber evidence="4">3.4.16.4</ecNumber>
    </recommendedName>
</protein>
<evidence type="ECO:0000256" key="11">
    <source>
        <dbReference type="ARBA" id="ARBA00023316"/>
    </source>
</evidence>
<dbReference type="GO" id="GO:0009002">
    <property type="term" value="F:serine-type D-Ala-D-Ala carboxypeptidase activity"/>
    <property type="evidence" value="ECO:0007669"/>
    <property type="project" value="UniProtKB-EC"/>
</dbReference>
<dbReference type="Pfam" id="PF07943">
    <property type="entry name" value="PBP5_C"/>
    <property type="match status" value="1"/>
</dbReference>
<keyword evidence="5 18" id="KW-0121">Carboxypeptidase</keyword>
<feature type="signal peptide" evidence="16">
    <location>
        <begin position="1"/>
        <end position="24"/>
    </location>
</feature>
<evidence type="ECO:0000256" key="9">
    <source>
        <dbReference type="ARBA" id="ARBA00022960"/>
    </source>
</evidence>
<comment type="pathway">
    <text evidence="2">Cell wall biogenesis; peptidoglycan biosynthesis.</text>
</comment>
<comment type="catalytic activity">
    <reaction evidence="12">
        <text>Preferential cleavage: (Ac)2-L-Lys-D-Ala-|-D-Ala. Also transpeptidation of peptidyl-alanyl moieties that are N-acyl substituents of D-alanine.</text>
        <dbReference type="EC" id="3.4.16.4"/>
    </reaction>
</comment>
<keyword evidence="8" id="KW-0378">Hydrolase</keyword>
<name>A0A520MHG9_9GAMM</name>
<evidence type="ECO:0000256" key="8">
    <source>
        <dbReference type="ARBA" id="ARBA00022801"/>
    </source>
</evidence>
<dbReference type="SMART" id="SM00936">
    <property type="entry name" value="PBP5_C"/>
    <property type="match status" value="1"/>
</dbReference>
<dbReference type="AlphaFoldDB" id="A0A520MHG9"/>
<dbReference type="InterPro" id="IPR037167">
    <property type="entry name" value="Peptidase_S11_C_sf"/>
</dbReference>
<evidence type="ECO:0000256" key="5">
    <source>
        <dbReference type="ARBA" id="ARBA00022645"/>
    </source>
</evidence>